<dbReference type="EMBL" id="CP000598">
    <property type="protein sequence ID" value="ABP00629.1"/>
    <property type="molecule type" value="Genomic_DNA"/>
</dbReference>
<evidence type="ECO:0000313" key="3">
    <source>
        <dbReference type="Proteomes" id="UP000001568"/>
    </source>
</evidence>
<dbReference type="GeneID" id="5006415"/>
<accession>A4SA39</accession>
<dbReference type="KEGG" id="olu:OSTLU_28514"/>
<name>A4SA39_OSTLU</name>
<protein>
    <submittedName>
        <fullName evidence="2">Uncharacterized protein</fullName>
    </submittedName>
</protein>
<dbReference type="RefSeq" id="XP_001422312.1">
    <property type="nucleotide sequence ID" value="XM_001422275.1"/>
</dbReference>
<dbReference type="Proteomes" id="UP000001568">
    <property type="component" value="Chromosome 18"/>
</dbReference>
<dbReference type="KEGG" id="olu:OSTLU_28418"/>
<organism evidence="2 3">
    <name type="scientific">Ostreococcus lucimarinus (strain CCE9901)</name>
    <dbReference type="NCBI Taxonomy" id="436017"/>
    <lineage>
        <taxon>Eukaryota</taxon>
        <taxon>Viridiplantae</taxon>
        <taxon>Chlorophyta</taxon>
        <taxon>Mamiellophyceae</taxon>
        <taxon>Mamiellales</taxon>
        <taxon>Bathycoccaceae</taxon>
        <taxon>Ostreococcus</taxon>
    </lineage>
</organism>
<evidence type="ECO:0000313" key="2">
    <source>
        <dbReference type="EMBL" id="ABP00630.1"/>
    </source>
</evidence>
<dbReference type="HOGENOM" id="CLU_1263361_0_0_1"/>
<reference evidence="2 3" key="1">
    <citation type="journal article" date="2007" name="Proc. Natl. Acad. Sci. U.S.A.">
        <title>The tiny eukaryote Ostreococcus provides genomic insights into the paradox of plankton speciation.</title>
        <authorList>
            <person name="Palenik B."/>
            <person name="Grimwood J."/>
            <person name="Aerts A."/>
            <person name="Rouze P."/>
            <person name="Salamov A."/>
            <person name="Putnam N."/>
            <person name="Dupont C."/>
            <person name="Jorgensen R."/>
            <person name="Derelle E."/>
            <person name="Rombauts S."/>
            <person name="Zhou K."/>
            <person name="Otillar R."/>
            <person name="Merchant S.S."/>
            <person name="Podell S."/>
            <person name="Gaasterland T."/>
            <person name="Napoli C."/>
            <person name="Gendler K."/>
            <person name="Manuell A."/>
            <person name="Tai V."/>
            <person name="Vallon O."/>
            <person name="Piganeau G."/>
            <person name="Jancek S."/>
            <person name="Heijde M."/>
            <person name="Jabbari K."/>
            <person name="Bowler C."/>
            <person name="Lohr M."/>
            <person name="Robbens S."/>
            <person name="Werner G."/>
            <person name="Dubchak I."/>
            <person name="Pazour G.J."/>
            <person name="Ren Q."/>
            <person name="Paulsen I."/>
            <person name="Delwiche C."/>
            <person name="Schmutz J."/>
            <person name="Rokhsar D."/>
            <person name="Van de Peer Y."/>
            <person name="Moreau H."/>
            <person name="Grigoriev I.V."/>
        </authorList>
    </citation>
    <scope>NUCLEOTIDE SEQUENCE [LARGE SCALE GENOMIC DNA]</scope>
    <source>
        <strain evidence="2 3">CCE9901</strain>
    </source>
</reference>
<dbReference type="GeneID" id="5006355"/>
<gene>
    <name evidence="2" type="ORF">OSTLU_28418</name>
    <name evidence="1" type="ORF">OSTLU_28514</name>
</gene>
<proteinExistence type="predicted"/>
<dbReference type="Gramene" id="ABP00629">
    <property type="protein sequence ID" value="ABP00629"/>
    <property type="gene ID" value="OSTLU_28514"/>
</dbReference>
<sequence>MQPEDAGEGVTVPSQVGDDALGIVPVDEYETVFSFPTVGKDSELCVTRCHGFWLTFYVDDTRSVSGQGPRANKTKYARSMRAFKVRASKRDPPKFFVSTPPAGLFSHRDIVWQCDVQWPYEKSASNWLHAVIPAERLLDFRRGVQCDAATEFRVYSRYKKGRGTNSVGSLYTNITIWHCFCGPEDHSVDAKEKFAKLCSGKAKRISRKVGCQCRLGFRV</sequence>
<dbReference type="RefSeq" id="XP_001422313.1">
    <property type="nucleotide sequence ID" value="XM_001422276.1"/>
</dbReference>
<evidence type="ECO:0000313" key="1">
    <source>
        <dbReference type="EMBL" id="ABP00629.1"/>
    </source>
</evidence>
<dbReference type="EMBL" id="CP000598">
    <property type="protein sequence ID" value="ABP00630.1"/>
    <property type="molecule type" value="Genomic_DNA"/>
</dbReference>
<keyword evidence="3" id="KW-1185">Reference proteome</keyword>
<dbReference type="Gramene" id="ABP00630">
    <property type="protein sequence ID" value="ABP00630"/>
    <property type="gene ID" value="OSTLU_28418"/>
</dbReference>
<dbReference type="AlphaFoldDB" id="A4SA39"/>